<keyword evidence="1" id="KW-0472">Membrane</keyword>
<dbReference type="AlphaFoldDB" id="A0A1G2G8E2"/>
<protein>
    <submittedName>
        <fullName evidence="2">Uncharacterized protein</fullName>
    </submittedName>
</protein>
<keyword evidence="1" id="KW-0812">Transmembrane</keyword>
<comment type="caution">
    <text evidence="2">The sequence shown here is derived from an EMBL/GenBank/DDBJ whole genome shotgun (WGS) entry which is preliminary data.</text>
</comment>
<accession>A0A1G2G8E2</accession>
<reference evidence="2 3" key="1">
    <citation type="journal article" date="2016" name="Nat. Commun.">
        <title>Thousands of microbial genomes shed light on interconnected biogeochemical processes in an aquifer system.</title>
        <authorList>
            <person name="Anantharaman K."/>
            <person name="Brown C.T."/>
            <person name="Hug L.A."/>
            <person name="Sharon I."/>
            <person name="Castelle C.J."/>
            <person name="Probst A.J."/>
            <person name="Thomas B.C."/>
            <person name="Singh A."/>
            <person name="Wilkins M.J."/>
            <person name="Karaoz U."/>
            <person name="Brodie E.L."/>
            <person name="Williams K.H."/>
            <person name="Hubbard S.S."/>
            <person name="Banfield J.F."/>
        </authorList>
    </citation>
    <scope>NUCLEOTIDE SEQUENCE [LARGE SCALE GENOMIC DNA]</scope>
</reference>
<evidence type="ECO:0000256" key="1">
    <source>
        <dbReference type="SAM" id="Phobius"/>
    </source>
</evidence>
<dbReference type="Proteomes" id="UP000177785">
    <property type="component" value="Unassembled WGS sequence"/>
</dbReference>
<feature type="transmembrane region" description="Helical" evidence="1">
    <location>
        <begin position="103"/>
        <end position="121"/>
    </location>
</feature>
<organism evidence="2 3">
    <name type="scientific">Candidatus Ryanbacteria bacterium RIFCSPHIGHO2_01_FULL_48_27</name>
    <dbReference type="NCBI Taxonomy" id="1802115"/>
    <lineage>
        <taxon>Bacteria</taxon>
        <taxon>Candidatus Ryaniibacteriota</taxon>
    </lineage>
</organism>
<evidence type="ECO:0000313" key="2">
    <source>
        <dbReference type="EMBL" id="OGZ46148.1"/>
    </source>
</evidence>
<proteinExistence type="predicted"/>
<name>A0A1G2G8E2_9BACT</name>
<sequence>MIIQLTNIIAGVALASPLAESVPSLREYGTRASTALAPYRRVLGWTEMVLGVINFVQLATTLHLPFINGGFTQSVAAIVAGFLLAEDIDTYIPGLASIRQSIVVYKTYIGLGALVVGMYAFI</sequence>
<dbReference type="EMBL" id="MHNL01000001">
    <property type="protein sequence ID" value="OGZ46148.1"/>
    <property type="molecule type" value="Genomic_DNA"/>
</dbReference>
<keyword evidence="1" id="KW-1133">Transmembrane helix</keyword>
<dbReference type="STRING" id="1802115.A2756_06055"/>
<evidence type="ECO:0000313" key="3">
    <source>
        <dbReference type="Proteomes" id="UP000177785"/>
    </source>
</evidence>
<gene>
    <name evidence="2" type="ORF">A2756_06055</name>
</gene>